<comment type="caution">
    <text evidence="1">The sequence shown here is derived from an EMBL/GenBank/DDBJ whole genome shotgun (WGS) entry which is preliminary data.</text>
</comment>
<evidence type="ECO:0000313" key="2">
    <source>
        <dbReference type="Proteomes" id="UP000295453"/>
    </source>
</evidence>
<keyword evidence="2" id="KW-1185">Reference proteome</keyword>
<protein>
    <submittedName>
        <fullName evidence="1">HicB family toxin-antitoxin system</fullName>
    </submittedName>
</protein>
<gene>
    <name evidence="1" type="ORF">EPD65_04365</name>
</gene>
<dbReference type="AlphaFoldDB" id="A0A4R1CKB4"/>
<proteinExistence type="predicted"/>
<evidence type="ECO:0000313" key="1">
    <source>
        <dbReference type="EMBL" id="TCJ30438.1"/>
    </source>
</evidence>
<reference evidence="1 2" key="1">
    <citation type="submission" date="2019-03" db="EMBL/GenBank/DDBJ databases">
        <authorList>
            <person name="Kim M.K.M."/>
        </authorList>
    </citation>
    <scope>NUCLEOTIDE SEQUENCE [LARGE SCALE GENOMIC DNA]</scope>
    <source>
        <strain evidence="1 2">18JY15-6</strain>
    </source>
</reference>
<accession>A0A4R1CKB4</accession>
<name>A0A4R1CKB4_9ACTN</name>
<dbReference type="EMBL" id="SJZJ01000004">
    <property type="protein sequence ID" value="TCJ30438.1"/>
    <property type="molecule type" value="Genomic_DNA"/>
</dbReference>
<dbReference type="OrthoDB" id="5772641at2"/>
<organism evidence="1 2">
    <name type="scientific">Nocardioides jejuensis</name>
    <dbReference type="NCBI Taxonomy" id="2502782"/>
    <lineage>
        <taxon>Bacteria</taxon>
        <taxon>Bacillati</taxon>
        <taxon>Actinomycetota</taxon>
        <taxon>Actinomycetes</taxon>
        <taxon>Propionibacteriales</taxon>
        <taxon>Nocardioidaceae</taxon>
        <taxon>Nocardioides</taxon>
    </lineage>
</organism>
<dbReference type="RefSeq" id="WP_131581938.1">
    <property type="nucleotide sequence ID" value="NZ_SJZJ01000004.1"/>
</dbReference>
<sequence length="128" mass="14158">MKFDIEVTRDGRWWMVAIPAIDGLTQARRLDEVEDMARSFIALDQDLKPSSVEIGTVRVSVAGEDLGAQLDEFERIKQAADLAQKEVAARARELAAKLSRLDVPTRDIGGVLGVSHQRVSQLTKERSA</sequence>
<dbReference type="Proteomes" id="UP000295453">
    <property type="component" value="Unassembled WGS sequence"/>
</dbReference>